<evidence type="ECO:0000256" key="3">
    <source>
        <dbReference type="ARBA" id="ARBA00023235"/>
    </source>
</evidence>
<evidence type="ECO:0000256" key="1">
    <source>
        <dbReference type="ARBA" id="ARBA00012787"/>
    </source>
</evidence>
<reference evidence="5 6" key="1">
    <citation type="journal article" date="2012" name="Proc. Natl. Acad. Sci. U.S.A.">
        <title>Gain and loss of multiple functionally related, horizontally transferred genes in the reduced genomes of two microsporidian parasites.</title>
        <authorList>
            <person name="Pombert J.-F."/>
            <person name="Selman M."/>
            <person name="Burki F."/>
            <person name="Bardell F.T."/>
            <person name="Farinelli L."/>
            <person name="Solter L.F."/>
            <person name="Whitman D.W."/>
            <person name="Weiss L.M."/>
            <person name="Corradi N."/>
            <person name="Keeling P.J."/>
        </authorList>
    </citation>
    <scope>NUCLEOTIDE SEQUENCE [LARGE SCALE GENOMIC DNA]</scope>
    <source>
        <strain evidence="5 6">SJ-2008</strain>
    </source>
</reference>
<evidence type="ECO:0000259" key="4">
    <source>
        <dbReference type="Pfam" id="PF21238"/>
    </source>
</evidence>
<dbReference type="Pfam" id="PF21238">
    <property type="entry name" value="Pus10_C"/>
    <property type="match status" value="1"/>
</dbReference>
<sequence>MNEEQILYVVESIIKSQPDEMYENKIYSVNDGSKGRIDKAILKSKLPQGDWNTPHTEIMVKVDDDVKIVVQNSPMYIYEEYIKMDRNMTQSPLIVDGHLKCSRSVSDFGVQVKEFFLSDDVVFTPVGREDFDVRMVEGRPLLLIVKNPRRNLSFEALKLALYDGLEIRDLCVVKKECKGTIFQGESLSNKTYSAFLCSERSLTYRRVV</sequence>
<dbReference type="VEuPathDB" id="MicrosporidiaDB:EROM_081520"/>
<evidence type="ECO:0000313" key="6">
    <source>
        <dbReference type="Proteomes" id="UP000010094"/>
    </source>
</evidence>
<accession>I6ZJX9</accession>
<dbReference type="InterPro" id="IPR048741">
    <property type="entry name" value="Pus10-like_C"/>
</dbReference>
<keyword evidence="3" id="KW-0413">Isomerase</keyword>
<keyword evidence="6" id="KW-1185">Reference proteome</keyword>
<dbReference type="EMBL" id="CP003525">
    <property type="protein sequence ID" value="AFN83568.1"/>
    <property type="molecule type" value="Genomic_DNA"/>
</dbReference>
<gene>
    <name evidence="5" type="ordered locus">EROM_081520</name>
</gene>
<evidence type="ECO:0000256" key="2">
    <source>
        <dbReference type="ARBA" id="ARBA00022694"/>
    </source>
</evidence>
<name>I6ZJX9_ENCRO</name>
<dbReference type="PANTHER" id="PTHR21568:SF0">
    <property type="entry name" value="TRNA PSEUDOURIDINE SYNTHASE PUS10"/>
    <property type="match status" value="1"/>
</dbReference>
<dbReference type="GO" id="GO:0160148">
    <property type="term" value="F:tRNA pseudouridine(55) synthase activity"/>
    <property type="evidence" value="ECO:0007669"/>
    <property type="project" value="UniProtKB-EC"/>
</dbReference>
<dbReference type="EC" id="5.4.99.25" evidence="1"/>
<dbReference type="GO" id="GO:0031119">
    <property type="term" value="P:tRNA pseudouridine synthesis"/>
    <property type="evidence" value="ECO:0007669"/>
    <property type="project" value="TreeGrafter"/>
</dbReference>
<dbReference type="OrthoDB" id="271937at2759"/>
<dbReference type="RefSeq" id="XP_009265065.1">
    <property type="nucleotide sequence ID" value="XM_009266790.1"/>
</dbReference>
<organism evidence="5 6">
    <name type="scientific">Encephalitozoon romaleae (strain SJ-2008)</name>
    <name type="common">Microsporidian parasite</name>
    <dbReference type="NCBI Taxonomy" id="1178016"/>
    <lineage>
        <taxon>Eukaryota</taxon>
        <taxon>Fungi</taxon>
        <taxon>Fungi incertae sedis</taxon>
        <taxon>Microsporidia</taxon>
        <taxon>Unikaryonidae</taxon>
        <taxon>Encephalitozoon</taxon>
    </lineage>
</organism>
<dbReference type="Gene3D" id="3.30.70.2510">
    <property type="match status" value="1"/>
</dbReference>
<keyword evidence="2" id="KW-0819">tRNA processing</keyword>
<dbReference type="InterPro" id="IPR039894">
    <property type="entry name" value="Pus10-like"/>
</dbReference>
<dbReference type="AlphaFoldDB" id="I6ZJX9"/>
<dbReference type="HOGENOM" id="CLU_1320881_0_0_1"/>
<feature type="domain" description="Pus10-like C-terminal" evidence="4">
    <location>
        <begin position="76"/>
        <end position="203"/>
    </location>
</feature>
<evidence type="ECO:0000313" key="5">
    <source>
        <dbReference type="EMBL" id="AFN83568.1"/>
    </source>
</evidence>
<proteinExistence type="predicted"/>
<dbReference type="PANTHER" id="PTHR21568">
    <property type="entry name" value="TRNA PSEUDOURIDINE SYNTHASE PUS10"/>
    <property type="match status" value="1"/>
</dbReference>
<dbReference type="KEGG" id="ero:EROM_081520"/>
<dbReference type="Proteomes" id="UP000010094">
    <property type="component" value="Chromosome VIII"/>
</dbReference>
<protein>
    <recommendedName>
        <fullName evidence="1">tRNA pseudouridine(55) synthase</fullName>
        <ecNumber evidence="1">5.4.99.25</ecNumber>
    </recommendedName>
</protein>
<dbReference type="GeneID" id="20521887"/>